<dbReference type="EMBL" id="MNPJ01000025">
    <property type="protein sequence ID" value="OQS53789.1"/>
    <property type="molecule type" value="Genomic_DNA"/>
</dbReference>
<dbReference type="GO" id="GO:0032991">
    <property type="term" value="C:protein-containing complex"/>
    <property type="evidence" value="ECO:0007669"/>
    <property type="project" value="UniProtKB-ARBA"/>
</dbReference>
<evidence type="ECO:0000313" key="2">
    <source>
        <dbReference type="EMBL" id="OQS53789.1"/>
    </source>
</evidence>
<dbReference type="AlphaFoldDB" id="A0A1W0E3K5"/>
<evidence type="ECO:0000259" key="1">
    <source>
        <dbReference type="SMART" id="SM00651"/>
    </source>
</evidence>
<dbReference type="Proteomes" id="UP000192758">
    <property type="component" value="Unassembled WGS sequence"/>
</dbReference>
<reference evidence="2 3" key="1">
    <citation type="journal article" date="2017" name="Environ. Microbiol.">
        <title>Decay of the glycolytic pathway and adaptation to intranuclear parasitism within Enterocytozoonidae microsporidia.</title>
        <authorList>
            <person name="Wiredu Boakye D."/>
            <person name="Jaroenlak P."/>
            <person name="Prachumwat A."/>
            <person name="Williams T.A."/>
            <person name="Bateman K.S."/>
            <person name="Itsathitphaisarn O."/>
            <person name="Sritunyalucksana K."/>
            <person name="Paszkiewicz K.H."/>
            <person name="Moore K.A."/>
            <person name="Stentiford G.D."/>
            <person name="Williams B.A."/>
        </authorList>
    </citation>
    <scope>NUCLEOTIDE SEQUENCE [LARGE SCALE GENOMIC DNA]</scope>
    <source>
        <strain evidence="2 3">TH1</strain>
    </source>
</reference>
<sequence>MIRLNKNNLIQIELKNNIILYGTMVRSDMAMNIYMKDVEIRYNANSKINKNEHNITHANEMYVKGNTIKMVKLHTWTLSKQGLFN</sequence>
<name>A0A1W0E3K5_9MICR</name>
<dbReference type="VEuPathDB" id="MicrosporidiaDB:EHP00_2271"/>
<dbReference type="InterPro" id="IPR010920">
    <property type="entry name" value="LSM_dom_sf"/>
</dbReference>
<dbReference type="Pfam" id="PF01423">
    <property type="entry name" value="LSM"/>
    <property type="match status" value="1"/>
</dbReference>
<proteinExistence type="predicted"/>
<dbReference type="SMART" id="SM00651">
    <property type="entry name" value="Sm"/>
    <property type="match status" value="1"/>
</dbReference>
<dbReference type="OrthoDB" id="747253at2759"/>
<keyword evidence="3" id="KW-1185">Reference proteome</keyword>
<protein>
    <recommendedName>
        <fullName evidence="1">Sm domain-containing protein</fullName>
    </recommendedName>
</protein>
<organism evidence="2 3">
    <name type="scientific">Ecytonucleospora hepatopenaei</name>
    <dbReference type="NCBI Taxonomy" id="646526"/>
    <lineage>
        <taxon>Eukaryota</taxon>
        <taxon>Fungi</taxon>
        <taxon>Fungi incertae sedis</taxon>
        <taxon>Microsporidia</taxon>
        <taxon>Enterocytozoonidae</taxon>
        <taxon>Ecytonucleospora</taxon>
    </lineage>
</organism>
<gene>
    <name evidence="2" type="ORF">EHP00_2271</name>
</gene>
<accession>A0A1W0E3K5</accession>
<feature type="domain" description="Sm" evidence="1">
    <location>
        <begin position="1"/>
        <end position="73"/>
    </location>
</feature>
<evidence type="ECO:0000313" key="3">
    <source>
        <dbReference type="Proteomes" id="UP000192758"/>
    </source>
</evidence>
<dbReference type="Gene3D" id="2.30.30.100">
    <property type="match status" value="1"/>
</dbReference>
<comment type="caution">
    <text evidence="2">The sequence shown here is derived from an EMBL/GenBank/DDBJ whole genome shotgun (WGS) entry which is preliminary data.</text>
</comment>
<dbReference type="SUPFAM" id="SSF50182">
    <property type="entry name" value="Sm-like ribonucleoproteins"/>
    <property type="match status" value="1"/>
</dbReference>
<dbReference type="InterPro" id="IPR001163">
    <property type="entry name" value="Sm_dom_euk/arc"/>
</dbReference>